<accession>C7XTZ6</accession>
<keyword evidence="5" id="KW-1185">Reference proteome</keyword>
<name>C7XTZ6_9LACO</name>
<keyword evidence="1" id="KW-0378">Hydrolase</keyword>
<proteinExistence type="predicted"/>
<evidence type="ECO:0000313" key="5">
    <source>
        <dbReference type="Proteomes" id="UP000003987"/>
    </source>
</evidence>
<dbReference type="HOGENOM" id="CLU_1347475_0_0_9"/>
<dbReference type="PANTHER" id="PTHR30404">
    <property type="entry name" value="N-ACETYLMURAMOYL-L-ALANINE AMIDASE"/>
    <property type="match status" value="1"/>
</dbReference>
<evidence type="ECO:0000313" key="4">
    <source>
        <dbReference type="EMBL" id="EEU30757.1"/>
    </source>
</evidence>
<reference evidence="4 5" key="1">
    <citation type="submission" date="2009-06" db="EMBL/GenBank/DDBJ databases">
        <title>The Genome Sequence of Lactobacillus coleohominis strain 101-4-CHN.</title>
        <authorList>
            <consortium name="The Broad Institute Genome Sequencing Platform"/>
            <person name="Ward D."/>
            <person name="Young S.K."/>
            <person name="Zeng Q."/>
            <person name="Koehrsen M."/>
            <person name="Alvarado L."/>
            <person name="Berlin A."/>
            <person name="Borenstein D."/>
            <person name="Chen Z."/>
            <person name="Engels R."/>
            <person name="Freedman E."/>
            <person name="Gellesch M."/>
            <person name="Goldberg J."/>
            <person name="Griggs A."/>
            <person name="Gujja S."/>
            <person name="Heiman D."/>
            <person name="Hepburn T."/>
            <person name="Howarth C."/>
            <person name="Jen D."/>
            <person name="Larson L."/>
            <person name="Lewis B."/>
            <person name="Mehta T."/>
            <person name="Park D."/>
            <person name="Pearson M."/>
            <person name="Roberts A."/>
            <person name="Saif S."/>
            <person name="Shea T."/>
            <person name="Shenoy N."/>
            <person name="Sisk P."/>
            <person name="Stolte C."/>
            <person name="Sykes S."/>
            <person name="Walk T."/>
            <person name="White J."/>
            <person name="Yandava C."/>
            <person name="Liu Y."/>
            <person name="Xu Q."/>
            <person name="Lander E."/>
            <person name="Nusbaum C."/>
            <person name="Galagan J."/>
            <person name="Birren B."/>
        </authorList>
    </citation>
    <scope>NUCLEOTIDE SEQUENCE [LARGE SCALE GENOMIC DNA]</scope>
    <source>
        <strain evidence="4 5">101-4-CHN</strain>
    </source>
</reference>
<protein>
    <submittedName>
        <fullName evidence="4">Putative N-acetylmuramoyl-L-alanine amidase</fullName>
    </submittedName>
</protein>
<dbReference type="AlphaFoldDB" id="C7XTZ6"/>
<evidence type="ECO:0000259" key="3">
    <source>
        <dbReference type="Pfam" id="PF01520"/>
    </source>
</evidence>
<dbReference type="GO" id="GO:0008745">
    <property type="term" value="F:N-acetylmuramoyl-L-alanine amidase activity"/>
    <property type="evidence" value="ECO:0007669"/>
    <property type="project" value="InterPro"/>
</dbReference>
<dbReference type="Gene3D" id="2.30.30.40">
    <property type="entry name" value="SH3 Domains"/>
    <property type="match status" value="1"/>
</dbReference>
<dbReference type="PANTHER" id="PTHR30404:SF0">
    <property type="entry name" value="N-ACETYLMURAMOYL-L-ALANINE AMIDASE AMIC"/>
    <property type="match status" value="1"/>
</dbReference>
<organism evidence="4 5">
    <name type="scientific">Limosilactobacillus coleohominis 101-4-CHN</name>
    <dbReference type="NCBI Taxonomy" id="575594"/>
    <lineage>
        <taxon>Bacteria</taxon>
        <taxon>Bacillati</taxon>
        <taxon>Bacillota</taxon>
        <taxon>Bacilli</taxon>
        <taxon>Lactobacillales</taxon>
        <taxon>Lactobacillaceae</taxon>
        <taxon>Limosilactobacillus</taxon>
    </lineage>
</organism>
<dbReference type="InterPro" id="IPR050695">
    <property type="entry name" value="N-acetylmuramoyl_amidase_3"/>
</dbReference>
<dbReference type="OrthoDB" id="9806267at2"/>
<dbReference type="GO" id="GO:0009253">
    <property type="term" value="P:peptidoglycan catabolic process"/>
    <property type="evidence" value="ECO:0007669"/>
    <property type="project" value="InterPro"/>
</dbReference>
<dbReference type="EMBL" id="GG698802">
    <property type="protein sequence ID" value="EEU30757.1"/>
    <property type="molecule type" value="Genomic_DNA"/>
</dbReference>
<dbReference type="Pfam" id="PF01520">
    <property type="entry name" value="Amidase_3"/>
    <property type="match status" value="1"/>
</dbReference>
<dbReference type="eggNOG" id="COG0860">
    <property type="taxonomic scope" value="Bacteria"/>
</dbReference>
<dbReference type="InterPro" id="IPR002508">
    <property type="entry name" value="MurNAc-LAA_cat"/>
</dbReference>
<keyword evidence="2" id="KW-1133">Transmembrane helix</keyword>
<sequence>MTITLGVECIKQVVSKSFIVGVSFIVLAIILLTALIYQRTVAIDPATMPIQSGPGISYRHVSITKRKRVLITGEQRNWYRIRLSDHESAWVPSWLINSKTPLKKSNHLAGAIIAIDPGHGGSDSGAEYKNNSGQAKYMEKTYTLAIAKRLAKQLRSSGAQVVMTRSKDRAVGLRERVRIAENAHADCFISLHLNSSKLVTRQK</sequence>
<dbReference type="RefSeq" id="WP_006915901.1">
    <property type="nucleotide sequence ID" value="NZ_GG698802.1"/>
</dbReference>
<gene>
    <name evidence="4" type="ORF">HMPREF0501_00162</name>
</gene>
<dbReference type="STRING" id="575594.HMPREF0501_00162"/>
<dbReference type="Gene3D" id="3.40.630.40">
    <property type="entry name" value="Zn-dependent exopeptidases"/>
    <property type="match status" value="1"/>
</dbReference>
<dbReference type="CDD" id="cd02696">
    <property type="entry name" value="MurNAc-LAA"/>
    <property type="match status" value="1"/>
</dbReference>
<keyword evidence="2" id="KW-0472">Membrane</keyword>
<keyword evidence="2" id="KW-0812">Transmembrane</keyword>
<dbReference type="SUPFAM" id="SSF53187">
    <property type="entry name" value="Zn-dependent exopeptidases"/>
    <property type="match status" value="1"/>
</dbReference>
<evidence type="ECO:0000256" key="2">
    <source>
        <dbReference type="SAM" id="Phobius"/>
    </source>
</evidence>
<evidence type="ECO:0000256" key="1">
    <source>
        <dbReference type="ARBA" id="ARBA00022801"/>
    </source>
</evidence>
<dbReference type="Proteomes" id="UP000003987">
    <property type="component" value="Unassembled WGS sequence"/>
</dbReference>
<dbReference type="GO" id="GO:0030288">
    <property type="term" value="C:outer membrane-bounded periplasmic space"/>
    <property type="evidence" value="ECO:0007669"/>
    <property type="project" value="TreeGrafter"/>
</dbReference>
<feature type="transmembrane region" description="Helical" evidence="2">
    <location>
        <begin position="18"/>
        <end position="37"/>
    </location>
</feature>
<feature type="domain" description="MurNAc-LAA" evidence="3">
    <location>
        <begin position="113"/>
        <end position="197"/>
    </location>
</feature>